<reference evidence="12 13" key="1">
    <citation type="submission" date="2019-09" db="EMBL/GenBank/DDBJ databases">
        <authorList>
            <consortium name="DOE Joint Genome Institute"/>
            <person name="Mondo S.J."/>
            <person name="Navarro-Mendoza M.I."/>
            <person name="Perez-Arques C."/>
            <person name="Panchal S."/>
            <person name="Nicolas F.E."/>
            <person name="Ganguly P."/>
            <person name="Pangilinan J."/>
            <person name="Grigoriev I."/>
            <person name="Heitman J."/>
            <person name="Sanya K."/>
            <person name="Garre V."/>
        </authorList>
    </citation>
    <scope>NUCLEOTIDE SEQUENCE [LARGE SCALE GENOMIC DNA]</scope>
    <source>
        <strain evidence="12 13">MU402</strain>
    </source>
</reference>
<dbReference type="InterPro" id="IPR001944">
    <property type="entry name" value="Glycoside_Hdrlase_35"/>
</dbReference>
<gene>
    <name evidence="12" type="ORF">FB192DRAFT_1309754</name>
</gene>
<evidence type="ECO:0000256" key="5">
    <source>
        <dbReference type="ARBA" id="ARBA00022801"/>
    </source>
</evidence>
<evidence type="ECO:0000256" key="2">
    <source>
        <dbReference type="ARBA" id="ARBA00009809"/>
    </source>
</evidence>
<dbReference type="InterPro" id="IPR025300">
    <property type="entry name" value="BetaGal_jelly_roll_dom"/>
</dbReference>
<feature type="transmembrane region" description="Helical" evidence="9">
    <location>
        <begin position="7"/>
        <end position="25"/>
    </location>
</feature>
<keyword evidence="9" id="KW-1133">Transmembrane helix</keyword>
<keyword evidence="6" id="KW-0325">Glycoprotein</keyword>
<sequence length="1042" mass="118912">MSDMAPLFSLFAIIPVVLGGFYFYAHQRTFGHLDISTSSVAYNRTRYHNLLDWDKYALTIEGEPTQIHSGEFHYWRVPDRERWSPILKQYRAAGFNTIRIYFHWGYHSPAEGVYNFDGNRDIEYLLNLCEELNLFVLAAPGPYICAETQAGGYPGWLVAKRDLNIRHNYIMLWRVYDQKFADYEIQWLNHILPIIARHQITENKAGKKGCVLGLQIDNELFETMANLLPIGLHDQMRVLAKAARDVGITVPFFSNDGFEEGGWVPRPELDGQKKKKKFWSRDRFGLDLYGFDKYVIFAPSSSPKSWLIDSGVSVASWDDWNPKNMENSMDKLEKTVRNFGGGAKESPMFIPELQGGWFNHYQLQHTYDHIYDYYGDEYTKLLVETSLAQGVTMASVYMIYGGTNWGTLGDPDVYTSYDYSACIREFGMLSSRGRNLRKTILLTRSFDPYFTRTERVEKPNVKTSIAHTLNLQRASVGSDQDVVFTFFRNFDRQKRETFDVTVEEAAGSFSMGCYLPYKTSFIAVGNYTAQNDLHLILSTIPILTRIVDKETKQEVWIVEPNIVGAMAFTNKEVKVTGNMQDDSLRTEGPAVILTFEKDHGWTKIETSTGSLYIVGLTRKDAGTLFAEFEEPYWNHGVKKYPAFAAWGADNFYYDKKTQKLDVNHRRSETDAHIVSFGDVADSHAAAATDSYDIPMVKRVEFSNKPVMPVSIEPTHWEQRAVDFQKLPWEKLKSLKPNASATFNAIDYHYTSGHVLYRAVFKTPDSERPHVSLSLNARNRATVLVNGHVVGGHTTYSRQLFMPGAKIGPDPFFLGKHKYDLTPYLSRSDALENQVVVLVESFGLNRQAFIMNDIRNPRGIITADISGLKEKPEWEITGVDVRTLSNPYSSTGFPDEHAGGYKKFKQVDVTNKESVSIPISVDQGVQWFSFRFDNELKKSIASYNVPLRLHLDGEWTAMVFVNDVFIARYYGNGDGPQHDFYLPDDLIQAKNNVVKILAYTWKDTEGKLSIAGWPVVADSGNLITHQTDEKPAEYLIYKDHIRL</sequence>
<evidence type="ECO:0000259" key="10">
    <source>
        <dbReference type="Pfam" id="PF01301"/>
    </source>
</evidence>
<evidence type="ECO:0000259" key="11">
    <source>
        <dbReference type="Pfam" id="PF13364"/>
    </source>
</evidence>
<feature type="domain" description="Beta-galactosidase jelly roll" evidence="11">
    <location>
        <begin position="920"/>
        <end position="996"/>
    </location>
</feature>
<keyword evidence="9" id="KW-0812">Transmembrane</keyword>
<organism evidence="12 13">
    <name type="scientific">Mucor circinelloides f. lusitanicus</name>
    <name type="common">Mucor racemosus var. lusitanicus</name>
    <dbReference type="NCBI Taxonomy" id="29924"/>
    <lineage>
        <taxon>Eukaryota</taxon>
        <taxon>Fungi</taxon>
        <taxon>Fungi incertae sedis</taxon>
        <taxon>Mucoromycota</taxon>
        <taxon>Mucoromycotina</taxon>
        <taxon>Mucoromycetes</taxon>
        <taxon>Mucorales</taxon>
        <taxon>Mucorineae</taxon>
        <taxon>Mucoraceae</taxon>
        <taxon>Mucor</taxon>
    </lineage>
</organism>
<dbReference type="InterPro" id="IPR017853">
    <property type="entry name" value="GH"/>
</dbReference>
<evidence type="ECO:0000313" key="13">
    <source>
        <dbReference type="Proteomes" id="UP000469890"/>
    </source>
</evidence>
<evidence type="ECO:0000256" key="8">
    <source>
        <dbReference type="RuleBase" id="RU003679"/>
    </source>
</evidence>
<comment type="catalytic activity">
    <reaction evidence="1">
        <text>Hydrolysis of terminal non-reducing beta-D-galactose residues in beta-D-galactosides.</text>
        <dbReference type="EC" id="3.2.1.23"/>
    </reaction>
</comment>
<evidence type="ECO:0000256" key="3">
    <source>
        <dbReference type="ARBA" id="ARBA00012756"/>
    </source>
</evidence>
<comment type="caution">
    <text evidence="12">The sequence shown here is derived from an EMBL/GenBank/DDBJ whole genome shotgun (WGS) entry which is preliminary data.</text>
</comment>
<evidence type="ECO:0000256" key="9">
    <source>
        <dbReference type="SAM" id="Phobius"/>
    </source>
</evidence>
<accession>A0A8H4EYS8</accession>
<dbReference type="EC" id="3.2.1.23" evidence="3"/>
<evidence type="ECO:0000256" key="1">
    <source>
        <dbReference type="ARBA" id="ARBA00001412"/>
    </source>
</evidence>
<dbReference type="GO" id="GO:0004565">
    <property type="term" value="F:beta-galactosidase activity"/>
    <property type="evidence" value="ECO:0007669"/>
    <property type="project" value="UniProtKB-EC"/>
</dbReference>
<dbReference type="SUPFAM" id="SSF49785">
    <property type="entry name" value="Galactose-binding domain-like"/>
    <property type="match status" value="2"/>
</dbReference>
<comment type="similarity">
    <text evidence="2 8">Belongs to the glycosyl hydrolase 35 family.</text>
</comment>
<dbReference type="AlphaFoldDB" id="A0A8H4EYS8"/>
<dbReference type="Gene3D" id="3.20.20.80">
    <property type="entry name" value="Glycosidases"/>
    <property type="match status" value="1"/>
</dbReference>
<evidence type="ECO:0000256" key="4">
    <source>
        <dbReference type="ARBA" id="ARBA00022729"/>
    </source>
</evidence>
<evidence type="ECO:0000256" key="7">
    <source>
        <dbReference type="ARBA" id="ARBA00023295"/>
    </source>
</evidence>
<name>A0A8H4EYS8_MUCCL</name>
<dbReference type="EMBL" id="JAAECE010000007">
    <property type="protein sequence ID" value="KAF1798515.1"/>
    <property type="molecule type" value="Genomic_DNA"/>
</dbReference>
<dbReference type="InterPro" id="IPR031330">
    <property type="entry name" value="Gly_Hdrlase_35_cat"/>
</dbReference>
<dbReference type="GO" id="GO:0005975">
    <property type="term" value="P:carbohydrate metabolic process"/>
    <property type="evidence" value="ECO:0007669"/>
    <property type="project" value="InterPro"/>
</dbReference>
<feature type="domain" description="Glycoside hydrolase 35 catalytic" evidence="10">
    <location>
        <begin position="58"/>
        <end position="221"/>
    </location>
</feature>
<keyword evidence="4" id="KW-0732">Signal</keyword>
<dbReference type="Proteomes" id="UP000469890">
    <property type="component" value="Unassembled WGS sequence"/>
</dbReference>
<dbReference type="InterPro" id="IPR008979">
    <property type="entry name" value="Galactose-bd-like_sf"/>
</dbReference>
<evidence type="ECO:0000313" key="12">
    <source>
        <dbReference type="EMBL" id="KAF1798515.1"/>
    </source>
</evidence>
<proteinExistence type="inferred from homology"/>
<dbReference type="Gene3D" id="2.60.120.260">
    <property type="entry name" value="Galactose-binding domain-like"/>
    <property type="match status" value="2"/>
</dbReference>
<keyword evidence="9" id="KW-0472">Membrane</keyword>
<dbReference type="Pfam" id="PF01301">
    <property type="entry name" value="Glyco_hydro_35"/>
    <property type="match status" value="2"/>
</dbReference>
<keyword evidence="7" id="KW-0326">Glycosidase</keyword>
<evidence type="ECO:0000256" key="6">
    <source>
        <dbReference type="ARBA" id="ARBA00023180"/>
    </source>
</evidence>
<dbReference type="PANTHER" id="PTHR23421">
    <property type="entry name" value="BETA-GALACTOSIDASE RELATED"/>
    <property type="match status" value="1"/>
</dbReference>
<dbReference type="SUPFAM" id="SSF51445">
    <property type="entry name" value="(Trans)glycosidases"/>
    <property type="match status" value="1"/>
</dbReference>
<dbReference type="Pfam" id="PF13364">
    <property type="entry name" value="BetaGal_ABD2"/>
    <property type="match status" value="1"/>
</dbReference>
<feature type="domain" description="Glycoside hydrolase 35 catalytic" evidence="10">
    <location>
        <begin position="333"/>
        <end position="439"/>
    </location>
</feature>
<protein>
    <recommendedName>
        <fullName evidence="3">beta-galactosidase</fullName>
        <ecNumber evidence="3">3.2.1.23</ecNumber>
    </recommendedName>
</protein>
<keyword evidence="5 12" id="KW-0378">Hydrolase</keyword>
<dbReference type="PRINTS" id="PR00742">
    <property type="entry name" value="GLHYDRLASE35"/>
</dbReference>